<dbReference type="SUPFAM" id="SSF109998">
    <property type="entry name" value="Triger factor/SurA peptide-binding domain-like"/>
    <property type="match status" value="1"/>
</dbReference>
<keyword evidence="1 7" id="KW-0732">Signal</keyword>
<dbReference type="AlphaFoldDB" id="A0A1H8CUR7"/>
<reference evidence="9 10" key="1">
    <citation type="submission" date="2016-10" db="EMBL/GenBank/DDBJ databases">
        <authorList>
            <person name="de Groot N.N."/>
        </authorList>
    </citation>
    <scope>NUCLEOTIDE SEQUENCE [LARGE SCALE GENOMIC DNA]</scope>
    <source>
        <strain evidence="9 10">DSM 15123</strain>
    </source>
</reference>
<evidence type="ECO:0000256" key="5">
    <source>
        <dbReference type="ARBA" id="ARBA00023235"/>
    </source>
</evidence>
<evidence type="ECO:0000313" key="10">
    <source>
        <dbReference type="Proteomes" id="UP000199531"/>
    </source>
</evidence>
<dbReference type="InterPro" id="IPR000297">
    <property type="entry name" value="PPIase_PpiC"/>
</dbReference>
<dbReference type="RefSeq" id="WP_091812689.1">
    <property type="nucleotide sequence ID" value="NZ_FOCW01000001.1"/>
</dbReference>
<dbReference type="Pfam" id="PF00639">
    <property type="entry name" value="Rotamase"/>
    <property type="match status" value="1"/>
</dbReference>
<dbReference type="InterPro" id="IPR050280">
    <property type="entry name" value="OMP_Chaperone_SurA"/>
</dbReference>
<dbReference type="GO" id="GO:0003755">
    <property type="term" value="F:peptidyl-prolyl cis-trans isomerase activity"/>
    <property type="evidence" value="ECO:0007669"/>
    <property type="project" value="UniProtKB-KW"/>
</dbReference>
<dbReference type="Gene3D" id="1.10.4030.10">
    <property type="entry name" value="Porin chaperone SurA, peptide-binding domain"/>
    <property type="match status" value="1"/>
</dbReference>
<evidence type="ECO:0000313" key="9">
    <source>
        <dbReference type="EMBL" id="SEM98720.1"/>
    </source>
</evidence>
<keyword evidence="2" id="KW-0574">Periplasm</keyword>
<evidence type="ECO:0000256" key="2">
    <source>
        <dbReference type="ARBA" id="ARBA00022764"/>
    </source>
</evidence>
<sequence length="354" mass="38688">MKTTVKQSPALARSGALTLAILLGLSAAALPAQAQTAGKSKTAATKKAPQASSRSGDYIVAIVNSEPVTNHEVNRRASMLAQQLAANKVAVPDRATLLRRALNDEILQKAATFSARNSGMTVGDEELRQIEANLARDRKMSVEEFRKRIISERGITASQYRQSLLDQILLERVRDARINAEVARISDIEALDLLREEQRKTGATLTADQSHARHILLRPAQGMTEKQALARLATVRSSIASGKTDFATAAREISQDGSASAGGDLGWAPAGQFVPEFEAELARLKPGQMSQPFLSRFGAHLVQLIERRTEPMNQAQQIAVARAALRERKAAQALQAWENEIRNRAYIEMRAEPR</sequence>
<evidence type="ECO:0000256" key="6">
    <source>
        <dbReference type="PROSITE-ProRule" id="PRU00278"/>
    </source>
</evidence>
<evidence type="ECO:0000259" key="8">
    <source>
        <dbReference type="PROSITE" id="PS50198"/>
    </source>
</evidence>
<name>A0A1H8CUR7_9BURK</name>
<feature type="domain" description="PpiC" evidence="8">
    <location>
        <begin position="207"/>
        <end position="306"/>
    </location>
</feature>
<dbReference type="Proteomes" id="UP000199531">
    <property type="component" value="Unassembled WGS sequence"/>
</dbReference>
<dbReference type="PROSITE" id="PS50198">
    <property type="entry name" value="PPIC_PPIASE_2"/>
    <property type="match status" value="1"/>
</dbReference>
<dbReference type="PANTHER" id="PTHR47637">
    <property type="entry name" value="CHAPERONE SURA"/>
    <property type="match status" value="1"/>
</dbReference>
<dbReference type="InterPro" id="IPR046357">
    <property type="entry name" value="PPIase_dom_sf"/>
</dbReference>
<dbReference type="OrthoDB" id="14196at2"/>
<evidence type="ECO:0000256" key="4">
    <source>
        <dbReference type="ARBA" id="ARBA00023186"/>
    </source>
</evidence>
<dbReference type="InterPro" id="IPR015391">
    <property type="entry name" value="SurA_N"/>
</dbReference>
<dbReference type="Pfam" id="PF09312">
    <property type="entry name" value="SurA_N"/>
    <property type="match status" value="1"/>
</dbReference>
<keyword evidence="4" id="KW-0143">Chaperone</keyword>
<protein>
    <submittedName>
        <fullName evidence="9">SurA N-terminal domain-containing protein</fullName>
    </submittedName>
</protein>
<dbReference type="EMBL" id="FOCW01000001">
    <property type="protein sequence ID" value="SEM98720.1"/>
    <property type="molecule type" value="Genomic_DNA"/>
</dbReference>
<keyword evidence="10" id="KW-1185">Reference proteome</keyword>
<accession>A0A1H8CUR7</accession>
<evidence type="ECO:0000256" key="1">
    <source>
        <dbReference type="ARBA" id="ARBA00022729"/>
    </source>
</evidence>
<dbReference type="SUPFAM" id="SSF54534">
    <property type="entry name" value="FKBP-like"/>
    <property type="match status" value="1"/>
</dbReference>
<proteinExistence type="predicted"/>
<dbReference type="Gene3D" id="3.10.50.40">
    <property type="match status" value="1"/>
</dbReference>
<evidence type="ECO:0000256" key="7">
    <source>
        <dbReference type="SAM" id="SignalP"/>
    </source>
</evidence>
<dbReference type="InterPro" id="IPR023058">
    <property type="entry name" value="PPIase_PpiC_CS"/>
</dbReference>
<dbReference type="PANTHER" id="PTHR47637:SF1">
    <property type="entry name" value="CHAPERONE SURA"/>
    <property type="match status" value="1"/>
</dbReference>
<keyword evidence="5 6" id="KW-0413">Isomerase</keyword>
<feature type="chain" id="PRO_5011703306" evidence="7">
    <location>
        <begin position="35"/>
        <end position="354"/>
    </location>
</feature>
<dbReference type="STRING" id="1121117.SAMN02745977_00060"/>
<dbReference type="PROSITE" id="PS01096">
    <property type="entry name" value="PPIC_PPIASE_1"/>
    <property type="match status" value="1"/>
</dbReference>
<keyword evidence="3 6" id="KW-0697">Rotamase</keyword>
<gene>
    <name evidence="9" type="ORF">SAMN02745977_00060</name>
</gene>
<dbReference type="InterPro" id="IPR027304">
    <property type="entry name" value="Trigger_fact/SurA_dom_sf"/>
</dbReference>
<organism evidence="9 10">
    <name type="scientific">Brachymonas denitrificans DSM 15123</name>
    <dbReference type="NCBI Taxonomy" id="1121117"/>
    <lineage>
        <taxon>Bacteria</taxon>
        <taxon>Pseudomonadati</taxon>
        <taxon>Pseudomonadota</taxon>
        <taxon>Betaproteobacteria</taxon>
        <taxon>Burkholderiales</taxon>
        <taxon>Comamonadaceae</taxon>
        <taxon>Brachymonas</taxon>
    </lineage>
</organism>
<feature type="signal peptide" evidence="7">
    <location>
        <begin position="1"/>
        <end position="34"/>
    </location>
</feature>
<evidence type="ECO:0000256" key="3">
    <source>
        <dbReference type="ARBA" id="ARBA00023110"/>
    </source>
</evidence>